<name>A0A8J4T6B3_CLAMG</name>
<reference evidence="1" key="1">
    <citation type="submission" date="2020-07" db="EMBL/GenBank/DDBJ databases">
        <title>Clarias magur genome sequencing, assembly and annotation.</title>
        <authorList>
            <person name="Kushwaha B."/>
            <person name="Kumar R."/>
            <person name="Das P."/>
            <person name="Joshi C.G."/>
            <person name="Kumar D."/>
            <person name="Nagpure N.S."/>
            <person name="Pandey M."/>
            <person name="Agarwal S."/>
            <person name="Srivastava S."/>
            <person name="Singh M."/>
            <person name="Sahoo L."/>
            <person name="Jayasankar P."/>
            <person name="Meher P.K."/>
            <person name="Koringa P.G."/>
            <person name="Iquebal M.A."/>
            <person name="Das S.P."/>
            <person name="Bit A."/>
            <person name="Patnaik S."/>
            <person name="Patel N."/>
            <person name="Shah T.M."/>
            <person name="Hinsu A."/>
            <person name="Jena J.K."/>
        </authorList>
    </citation>
    <scope>NUCLEOTIDE SEQUENCE</scope>
    <source>
        <strain evidence="1">CIFAMagur01</strain>
        <tissue evidence="1">Testis</tissue>
    </source>
</reference>
<protein>
    <submittedName>
        <fullName evidence="1">Uncharacterized protein</fullName>
    </submittedName>
</protein>
<gene>
    <name evidence="1" type="ORF">DAT39_020143</name>
</gene>
<dbReference type="AlphaFoldDB" id="A0A8J4T6B3"/>
<organism evidence="1 2">
    <name type="scientific">Clarias magur</name>
    <name type="common">Asian catfish</name>
    <name type="synonym">Macropteronotus magur</name>
    <dbReference type="NCBI Taxonomy" id="1594786"/>
    <lineage>
        <taxon>Eukaryota</taxon>
        <taxon>Metazoa</taxon>
        <taxon>Chordata</taxon>
        <taxon>Craniata</taxon>
        <taxon>Vertebrata</taxon>
        <taxon>Euteleostomi</taxon>
        <taxon>Actinopterygii</taxon>
        <taxon>Neopterygii</taxon>
        <taxon>Teleostei</taxon>
        <taxon>Ostariophysi</taxon>
        <taxon>Siluriformes</taxon>
        <taxon>Clariidae</taxon>
        <taxon>Clarias</taxon>
    </lineage>
</organism>
<comment type="caution">
    <text evidence="1">The sequence shown here is derived from an EMBL/GenBank/DDBJ whole genome shotgun (WGS) entry which is preliminary data.</text>
</comment>
<keyword evidence="2" id="KW-1185">Reference proteome</keyword>
<accession>A0A8J4T6B3</accession>
<proteinExistence type="predicted"/>
<sequence>MCLMSRSRRRLGNLARSAAETGWATGSEMWVATIRSTGSDACKATGESLSMISWGPFQ</sequence>
<dbReference type="Proteomes" id="UP000727407">
    <property type="component" value="Unassembled WGS sequence"/>
</dbReference>
<evidence type="ECO:0000313" key="1">
    <source>
        <dbReference type="EMBL" id="KAF5890156.1"/>
    </source>
</evidence>
<evidence type="ECO:0000313" key="2">
    <source>
        <dbReference type="Proteomes" id="UP000727407"/>
    </source>
</evidence>
<dbReference type="EMBL" id="QNUK01000718">
    <property type="protein sequence ID" value="KAF5890156.1"/>
    <property type="molecule type" value="Genomic_DNA"/>
</dbReference>